<evidence type="ECO:0000313" key="2">
    <source>
        <dbReference type="EMBL" id="TKW24775.1"/>
    </source>
</evidence>
<dbReference type="EMBL" id="CM016554">
    <property type="protein sequence ID" value="TKW24775.1"/>
    <property type="molecule type" value="Genomic_DNA"/>
</dbReference>
<dbReference type="AlphaFoldDB" id="A0A4U6V8U0"/>
<evidence type="ECO:0000313" key="3">
    <source>
        <dbReference type="Proteomes" id="UP000298652"/>
    </source>
</evidence>
<feature type="region of interest" description="Disordered" evidence="1">
    <location>
        <begin position="24"/>
        <end position="75"/>
    </location>
</feature>
<dbReference type="Gramene" id="TKW24775">
    <property type="protein sequence ID" value="TKW24775"/>
    <property type="gene ID" value="SEVIR_3G071666v2"/>
</dbReference>
<evidence type="ECO:0000256" key="1">
    <source>
        <dbReference type="SAM" id="MobiDB-lite"/>
    </source>
</evidence>
<name>A0A4U6V8U0_SETVI</name>
<organism evidence="2 3">
    <name type="scientific">Setaria viridis</name>
    <name type="common">Green bristlegrass</name>
    <name type="synonym">Setaria italica subsp. viridis</name>
    <dbReference type="NCBI Taxonomy" id="4556"/>
    <lineage>
        <taxon>Eukaryota</taxon>
        <taxon>Viridiplantae</taxon>
        <taxon>Streptophyta</taxon>
        <taxon>Embryophyta</taxon>
        <taxon>Tracheophyta</taxon>
        <taxon>Spermatophyta</taxon>
        <taxon>Magnoliopsida</taxon>
        <taxon>Liliopsida</taxon>
        <taxon>Poales</taxon>
        <taxon>Poaceae</taxon>
        <taxon>PACMAD clade</taxon>
        <taxon>Panicoideae</taxon>
        <taxon>Panicodae</taxon>
        <taxon>Paniceae</taxon>
        <taxon>Cenchrinae</taxon>
        <taxon>Setaria</taxon>
    </lineage>
</organism>
<protein>
    <submittedName>
        <fullName evidence="2">Uncharacterized protein</fullName>
    </submittedName>
</protein>
<sequence length="141" mass="15295">MREGTRFRRRLVFRFRLESTEHRPTDLYKYPPAPPAPTHLRHAPTPLASPGRRKNMPPLPAPFSTGASAENQPKPGHVAVNIPCAVAVRDGATAAPPLPQGPHVVVLTIPATTEAPAPVGTTARALVRGLGSRAWRWPCQR</sequence>
<proteinExistence type="predicted"/>
<keyword evidence="3" id="KW-1185">Reference proteome</keyword>
<gene>
    <name evidence="2" type="ORF">SEVIR_3G071666v2</name>
</gene>
<accession>A0A4U6V8U0</accession>
<reference evidence="2" key="1">
    <citation type="submission" date="2019-03" db="EMBL/GenBank/DDBJ databases">
        <title>WGS assembly of Setaria viridis.</title>
        <authorList>
            <person name="Huang P."/>
            <person name="Jenkins J."/>
            <person name="Grimwood J."/>
            <person name="Barry K."/>
            <person name="Healey A."/>
            <person name="Mamidi S."/>
            <person name="Sreedasyam A."/>
            <person name="Shu S."/>
            <person name="Feldman M."/>
            <person name="Wu J."/>
            <person name="Yu Y."/>
            <person name="Chen C."/>
            <person name="Johnson J."/>
            <person name="Rokhsar D."/>
            <person name="Baxter I."/>
            <person name="Schmutz J."/>
            <person name="Brutnell T."/>
            <person name="Kellogg E."/>
        </authorList>
    </citation>
    <scope>NUCLEOTIDE SEQUENCE [LARGE SCALE GENOMIC DNA]</scope>
</reference>
<dbReference type="Proteomes" id="UP000298652">
    <property type="component" value="Chromosome 3"/>
</dbReference>